<dbReference type="PANTHER" id="PTHR47327:SF1">
    <property type="entry name" value="RE15579P"/>
    <property type="match status" value="1"/>
</dbReference>
<dbReference type="InterPro" id="IPR003609">
    <property type="entry name" value="Pan_app"/>
</dbReference>
<evidence type="ECO:0000259" key="1">
    <source>
        <dbReference type="PROSITE" id="PS50948"/>
    </source>
</evidence>
<dbReference type="PANTHER" id="PTHR47327">
    <property type="entry name" value="FI18240P1-RELATED"/>
    <property type="match status" value="1"/>
</dbReference>
<comment type="caution">
    <text evidence="2">The sequence shown here is derived from an EMBL/GenBank/DDBJ whole genome shotgun (WGS) entry which is preliminary data.</text>
</comment>
<keyword evidence="3" id="KW-1185">Reference proteome</keyword>
<sequence length="1103" mass="123361">MLHNGSTCSKILHVPHNRSTCSTIAPNAPQVSTCLIIDPPAPHVLQSLKLLYMVHNRSTFSTCSTIAPPAPHASQSIQLLYMLYNRSAWSTIAPRAPQLLHMRRINVTIDSYRLTPSAGVRDRLLQTVSCMHVMSQCLHVIGQLQSHGLTADPDPVYLFGIPYAYKTHMAATALPSRSDPPKSFRWIEKCLSAAGFRMSDARCYLRCGRGDAGQCEDGLFTFEKVTGYFLRTAQQVGLAMAASPGITLECGARCLEAGSDCPAFILDYNAMKCFKLDRNTQGRGSELSPREGQSYFEKICLRGWYRSSESQWWRVQRSAIRVSSPSLSSGMYPRRKARCFWPEVLFGVHPFPTPSHTIVAPPLFHSTLMEATCIPYAFVICHELSTMTTEAGYLNINTGTRDIWGLCITGALMILSAGLSSDKVPPERVVKGKGEFRFAAGGLRSHSQSLARHPLKGECRVEAGELSRSQSSVRHMSPHPTYWNEAPAKHITLMQRTFDQPSVRGISWEERQYSLYPRKAPSSTEVRNTPFAYPRHKLSCSSNARMGSQLTDNSISLSISISLYLSLSTTTLIGFFGSGALPRFVLRRHETTTAISDEDYIIFNTMTLNDLKTKSRKKICEEAEASRDDPTSTQLLYVIVPACFLPGRTSIWVFSECSNSKKMNREYLELSLTSTATEPRPCIITNWLLLSVGVNFSISRNRNLSINLTTHTDSHTHTNLNLNLNPNPNLSLNPNPSIIFSNRHCHRRHHRPRRRHKQGHKGCAASKWVISGIPDTFGAAGKSPLLHLKLHCAIRDITLLLLAGGSSSDLSSGSSAFDCIGESSVSLSFAVWITAMAPSCLGSRALGLLQLHLQNRHHCSIIRGEDGDISRTGTSDQFVTVRKIFKVVQSFCKGKRTEIEQLQQMLQLVVPTFPTHNRAWQIIGQCWVLEQKMNKWSTSSLVDGSYCVRVCVCTGNVRGCEGSAWAFERRPGKELRGHDDLKLQLVQSRRDCIEACLKERRFNCRSAEYDTQTAECRLSTEDRRSRPNDYVDAPPTLEYLENQCLPGKLAAHPLSLTIRKTKRRVGDPRYNQFAVVSWFLSLLVQFNSIAFKAFLFKLNLHET</sequence>
<evidence type="ECO:0000313" key="3">
    <source>
        <dbReference type="Proteomes" id="UP001159363"/>
    </source>
</evidence>
<organism evidence="2 3">
    <name type="scientific">Dryococelus australis</name>
    <dbReference type="NCBI Taxonomy" id="614101"/>
    <lineage>
        <taxon>Eukaryota</taxon>
        <taxon>Metazoa</taxon>
        <taxon>Ecdysozoa</taxon>
        <taxon>Arthropoda</taxon>
        <taxon>Hexapoda</taxon>
        <taxon>Insecta</taxon>
        <taxon>Pterygota</taxon>
        <taxon>Neoptera</taxon>
        <taxon>Polyneoptera</taxon>
        <taxon>Phasmatodea</taxon>
        <taxon>Verophasmatodea</taxon>
        <taxon>Anareolatae</taxon>
        <taxon>Phasmatidae</taxon>
        <taxon>Eurycanthinae</taxon>
        <taxon>Dryococelus</taxon>
    </lineage>
</organism>
<reference evidence="2 3" key="1">
    <citation type="submission" date="2023-02" db="EMBL/GenBank/DDBJ databases">
        <title>LHISI_Scaffold_Assembly.</title>
        <authorList>
            <person name="Stuart O.P."/>
            <person name="Cleave R."/>
            <person name="Magrath M.J.L."/>
            <person name="Mikheyev A.S."/>
        </authorList>
    </citation>
    <scope>NUCLEOTIDE SEQUENCE [LARGE SCALE GENOMIC DNA]</scope>
    <source>
        <strain evidence="2">Daus_M_001</strain>
        <tissue evidence="2">Leg muscle</tissue>
    </source>
</reference>
<dbReference type="InterPro" id="IPR052774">
    <property type="entry name" value="Celegans_DevNeuronal_Protein"/>
</dbReference>
<feature type="domain" description="Apple" evidence="1">
    <location>
        <begin position="215"/>
        <end position="300"/>
    </location>
</feature>
<evidence type="ECO:0000313" key="2">
    <source>
        <dbReference type="EMBL" id="KAJ8885588.1"/>
    </source>
</evidence>
<dbReference type="SUPFAM" id="SSF57414">
    <property type="entry name" value="Hairpin loop containing domain-like"/>
    <property type="match status" value="2"/>
</dbReference>
<dbReference type="Proteomes" id="UP001159363">
    <property type="component" value="Chromosome X"/>
</dbReference>
<name>A0ABQ9HML8_9NEOP</name>
<dbReference type="EMBL" id="JARBHB010000004">
    <property type="protein sequence ID" value="KAJ8885588.1"/>
    <property type="molecule type" value="Genomic_DNA"/>
</dbReference>
<dbReference type="PROSITE" id="PS50948">
    <property type="entry name" value="PAN"/>
    <property type="match status" value="2"/>
</dbReference>
<protein>
    <recommendedName>
        <fullName evidence="1">Apple domain-containing protein</fullName>
    </recommendedName>
</protein>
<accession>A0ABQ9HML8</accession>
<dbReference type="SMART" id="SM00473">
    <property type="entry name" value="PAN_AP"/>
    <property type="match status" value="2"/>
</dbReference>
<dbReference type="Pfam" id="PF00024">
    <property type="entry name" value="PAN_1"/>
    <property type="match status" value="1"/>
</dbReference>
<gene>
    <name evidence="2" type="ORF">PR048_011786</name>
</gene>
<feature type="domain" description="Apple" evidence="1">
    <location>
        <begin position="960"/>
        <end position="1044"/>
    </location>
</feature>
<proteinExistence type="predicted"/>
<dbReference type="Gene3D" id="3.50.4.10">
    <property type="entry name" value="Hepatocyte Growth Factor"/>
    <property type="match status" value="1"/>
</dbReference>
<dbReference type="CDD" id="cd01099">
    <property type="entry name" value="PAN_AP_HGF"/>
    <property type="match status" value="1"/>
</dbReference>